<accession>A0A3N4L3N3</accession>
<dbReference type="OrthoDB" id="268928at2759"/>
<keyword evidence="3 6" id="KW-0812">Transmembrane</keyword>
<dbReference type="PANTHER" id="PTHR13180">
    <property type="entry name" value="SMALL MEMBRANE PROTEIN-RELATED"/>
    <property type="match status" value="1"/>
</dbReference>
<evidence type="ECO:0000313" key="8">
    <source>
        <dbReference type="Proteomes" id="UP000277580"/>
    </source>
</evidence>
<keyword evidence="4 6" id="KW-1133">Transmembrane helix</keyword>
<keyword evidence="5 6" id="KW-0472">Membrane</keyword>
<feature type="transmembrane region" description="Helical" evidence="6">
    <location>
        <begin position="20"/>
        <end position="37"/>
    </location>
</feature>
<organism evidence="7 8">
    <name type="scientific">Morchella conica CCBAS932</name>
    <dbReference type="NCBI Taxonomy" id="1392247"/>
    <lineage>
        <taxon>Eukaryota</taxon>
        <taxon>Fungi</taxon>
        <taxon>Dikarya</taxon>
        <taxon>Ascomycota</taxon>
        <taxon>Pezizomycotina</taxon>
        <taxon>Pezizomycetes</taxon>
        <taxon>Pezizales</taxon>
        <taxon>Morchellaceae</taxon>
        <taxon>Morchella</taxon>
    </lineage>
</organism>
<dbReference type="InterPro" id="IPR007919">
    <property type="entry name" value="UPF0220"/>
</dbReference>
<evidence type="ECO:0000313" key="7">
    <source>
        <dbReference type="EMBL" id="RPB16142.1"/>
    </source>
</evidence>
<feature type="transmembrane region" description="Helical" evidence="6">
    <location>
        <begin position="57"/>
        <end position="74"/>
    </location>
</feature>
<dbReference type="STRING" id="1392247.A0A3N4L3N3"/>
<name>A0A3N4L3N3_9PEZI</name>
<comment type="subcellular location">
    <subcellularLocation>
        <location evidence="1">Membrane</location>
        <topology evidence="1">Multi-pass membrane protein</topology>
    </subcellularLocation>
</comment>
<evidence type="ECO:0000256" key="2">
    <source>
        <dbReference type="ARBA" id="ARBA00005335"/>
    </source>
</evidence>
<evidence type="ECO:0000256" key="1">
    <source>
        <dbReference type="ARBA" id="ARBA00004141"/>
    </source>
</evidence>
<feature type="transmembrane region" description="Helical" evidence="6">
    <location>
        <begin position="95"/>
        <end position="119"/>
    </location>
</feature>
<comment type="similarity">
    <text evidence="2">Belongs to the UPF0220 family.</text>
</comment>
<dbReference type="InParanoid" id="A0A3N4L3N3"/>
<dbReference type="FunCoup" id="A0A3N4L3N3">
    <property type="interactions" value="196"/>
</dbReference>
<dbReference type="AlphaFoldDB" id="A0A3N4L3N3"/>
<keyword evidence="8" id="KW-1185">Reference proteome</keyword>
<feature type="transmembrane region" description="Helical" evidence="6">
    <location>
        <begin position="131"/>
        <end position="153"/>
    </location>
</feature>
<dbReference type="GO" id="GO:0016020">
    <property type="term" value="C:membrane"/>
    <property type="evidence" value="ECO:0007669"/>
    <property type="project" value="UniProtKB-SubCell"/>
</dbReference>
<dbReference type="Pfam" id="PF05255">
    <property type="entry name" value="UPF0220"/>
    <property type="match status" value="1"/>
</dbReference>
<dbReference type="Proteomes" id="UP000277580">
    <property type="component" value="Unassembled WGS sequence"/>
</dbReference>
<evidence type="ECO:0000256" key="3">
    <source>
        <dbReference type="ARBA" id="ARBA00022692"/>
    </source>
</evidence>
<reference evidence="7 8" key="1">
    <citation type="journal article" date="2018" name="Nat. Ecol. Evol.">
        <title>Pezizomycetes genomes reveal the molecular basis of ectomycorrhizal truffle lifestyle.</title>
        <authorList>
            <person name="Murat C."/>
            <person name="Payen T."/>
            <person name="Noel B."/>
            <person name="Kuo A."/>
            <person name="Morin E."/>
            <person name="Chen J."/>
            <person name="Kohler A."/>
            <person name="Krizsan K."/>
            <person name="Balestrini R."/>
            <person name="Da Silva C."/>
            <person name="Montanini B."/>
            <person name="Hainaut M."/>
            <person name="Levati E."/>
            <person name="Barry K.W."/>
            <person name="Belfiori B."/>
            <person name="Cichocki N."/>
            <person name="Clum A."/>
            <person name="Dockter R.B."/>
            <person name="Fauchery L."/>
            <person name="Guy J."/>
            <person name="Iotti M."/>
            <person name="Le Tacon F."/>
            <person name="Lindquist E.A."/>
            <person name="Lipzen A."/>
            <person name="Malagnac F."/>
            <person name="Mello A."/>
            <person name="Molinier V."/>
            <person name="Miyauchi S."/>
            <person name="Poulain J."/>
            <person name="Riccioni C."/>
            <person name="Rubini A."/>
            <person name="Sitrit Y."/>
            <person name="Splivallo R."/>
            <person name="Traeger S."/>
            <person name="Wang M."/>
            <person name="Zifcakova L."/>
            <person name="Wipf D."/>
            <person name="Zambonelli A."/>
            <person name="Paolocci F."/>
            <person name="Nowrousian M."/>
            <person name="Ottonello S."/>
            <person name="Baldrian P."/>
            <person name="Spatafora J.W."/>
            <person name="Henrissat B."/>
            <person name="Nagy L.G."/>
            <person name="Aury J.M."/>
            <person name="Wincker P."/>
            <person name="Grigoriev I.V."/>
            <person name="Bonfante P."/>
            <person name="Martin F.M."/>
        </authorList>
    </citation>
    <scope>NUCLEOTIDE SEQUENCE [LARGE SCALE GENOMIC DNA]</scope>
    <source>
        <strain evidence="7 8">CCBAS932</strain>
    </source>
</reference>
<sequence length="167" mass="18297">MSHPFRIPVKLPSSATCRSAGVYTSGALFSLGFWFFVDAAVYSKVANPGDVHIKFPEWIPLICSVLGMLIINSIEKSRLMADSFSYSGGDVAWKAKLVLFMGFAMLAGGLAGSVCFLILGYIVPEYPWPTLYFGVANVIANSLIMLSCVSLWLSQNIEEDYTYNLSL</sequence>
<evidence type="ECO:0000256" key="6">
    <source>
        <dbReference type="SAM" id="Phobius"/>
    </source>
</evidence>
<evidence type="ECO:0000256" key="4">
    <source>
        <dbReference type="ARBA" id="ARBA00022989"/>
    </source>
</evidence>
<proteinExistence type="inferred from homology"/>
<protein>
    <submittedName>
        <fullName evidence="7">UPF0220-domain-containing protein</fullName>
    </submittedName>
</protein>
<gene>
    <name evidence="7" type="ORF">P167DRAFT_532622</name>
</gene>
<evidence type="ECO:0000256" key="5">
    <source>
        <dbReference type="ARBA" id="ARBA00023136"/>
    </source>
</evidence>
<dbReference type="EMBL" id="ML119110">
    <property type="protein sequence ID" value="RPB16142.1"/>
    <property type="molecule type" value="Genomic_DNA"/>
</dbReference>